<organism evidence="1">
    <name type="scientific">Timema poppense</name>
    <name type="common">Walking stick</name>
    <dbReference type="NCBI Taxonomy" id="170557"/>
    <lineage>
        <taxon>Eukaryota</taxon>
        <taxon>Metazoa</taxon>
        <taxon>Ecdysozoa</taxon>
        <taxon>Arthropoda</taxon>
        <taxon>Hexapoda</taxon>
        <taxon>Insecta</taxon>
        <taxon>Pterygota</taxon>
        <taxon>Neoptera</taxon>
        <taxon>Polyneoptera</taxon>
        <taxon>Phasmatodea</taxon>
        <taxon>Timematodea</taxon>
        <taxon>Timematoidea</taxon>
        <taxon>Timematidae</taxon>
        <taxon>Timema</taxon>
    </lineage>
</organism>
<dbReference type="EMBL" id="OD003871">
    <property type="protein sequence ID" value="CAD7408788.1"/>
    <property type="molecule type" value="Genomic_DNA"/>
</dbReference>
<gene>
    <name evidence="1" type="ORF">TPSB3V08_LOCUS6525</name>
</gene>
<sequence>MFQLAKRQMPDMDMMKNIAPALMDQMIKETSNAMAEKVAEGGTKEEAMEEGTKKMIEMGASAMQMELNLGINILAGSWKMANGYTGVGLATPGM</sequence>
<reference evidence="1" key="1">
    <citation type="submission" date="2020-11" db="EMBL/GenBank/DDBJ databases">
        <authorList>
            <person name="Tran Van P."/>
        </authorList>
    </citation>
    <scope>NUCLEOTIDE SEQUENCE</scope>
</reference>
<proteinExistence type="predicted"/>
<dbReference type="AlphaFoldDB" id="A0A7R9H4N8"/>
<protein>
    <submittedName>
        <fullName evidence="1">Uncharacterized protein</fullName>
    </submittedName>
</protein>
<evidence type="ECO:0000313" key="1">
    <source>
        <dbReference type="EMBL" id="CAD7408788.1"/>
    </source>
</evidence>
<name>A0A7R9H4N8_TIMPO</name>
<accession>A0A7R9H4N8</accession>